<dbReference type="Pfam" id="PF14062">
    <property type="entry name" value="DUF4253"/>
    <property type="match status" value="1"/>
</dbReference>
<reference evidence="2 3" key="1">
    <citation type="journal article" date="2019" name="Int. J. Syst. Evol. Microbiol.">
        <title>The Global Catalogue of Microorganisms (GCM) 10K type strain sequencing project: providing services to taxonomists for standard genome sequencing and annotation.</title>
        <authorList>
            <consortium name="The Broad Institute Genomics Platform"/>
            <consortium name="The Broad Institute Genome Sequencing Center for Infectious Disease"/>
            <person name="Wu L."/>
            <person name="Ma J."/>
        </authorList>
    </citation>
    <scope>NUCLEOTIDE SEQUENCE [LARGE SCALE GENOMIC DNA]</scope>
    <source>
        <strain evidence="2 3">JCM 6833</strain>
    </source>
</reference>
<dbReference type="EMBL" id="BAAATD010000014">
    <property type="protein sequence ID" value="GAA2629376.1"/>
    <property type="molecule type" value="Genomic_DNA"/>
</dbReference>
<evidence type="ECO:0000313" key="3">
    <source>
        <dbReference type="Proteomes" id="UP001501509"/>
    </source>
</evidence>
<dbReference type="InterPro" id="IPR025349">
    <property type="entry name" value="DUF4253"/>
</dbReference>
<dbReference type="Proteomes" id="UP001501509">
    <property type="component" value="Unassembled WGS sequence"/>
</dbReference>
<keyword evidence="3" id="KW-1185">Reference proteome</keyword>
<proteinExistence type="predicted"/>
<gene>
    <name evidence="2" type="ORF">GCM10010411_78680</name>
</gene>
<accession>A0ABN3QLB9</accession>
<protein>
    <recommendedName>
        <fullName evidence="1">DUF4253 domain-containing protein</fullName>
    </recommendedName>
</protein>
<name>A0ABN3QLB9_9ACTN</name>
<organism evidence="2 3">
    <name type="scientific">Actinomadura fulvescens</name>
    <dbReference type="NCBI Taxonomy" id="46160"/>
    <lineage>
        <taxon>Bacteria</taxon>
        <taxon>Bacillati</taxon>
        <taxon>Actinomycetota</taxon>
        <taxon>Actinomycetes</taxon>
        <taxon>Streptosporangiales</taxon>
        <taxon>Thermomonosporaceae</taxon>
        <taxon>Actinomadura</taxon>
    </lineage>
</organism>
<comment type="caution">
    <text evidence="2">The sequence shown here is derived from an EMBL/GenBank/DDBJ whole genome shotgun (WGS) entry which is preliminary data.</text>
</comment>
<feature type="domain" description="DUF4253" evidence="1">
    <location>
        <begin position="160"/>
        <end position="261"/>
    </location>
</feature>
<sequence>MWMTTFQAPDGLRGRLVTPDSKYTWTGEPMTEPVLWISDDRLDGENAGRLWAELLPRHRETGLWPLLLGNETDGGYPWHVGAINPIPSSWGDKVNVDEWLARGWQRTFVECFEDQAPFDAWPGRAPSGESDSDPEQVAVELATTPSGIGDLIMGKHGPYLGLVPAHDGPDAIMASGWFSEGGVEEATAVVRTWQERFGVRLCSLAEATFSVTVAWPPRTLDHARHVAAEHYAFCHDLTQGYDFQEYAEGLVDAPVWSFWWD</sequence>
<evidence type="ECO:0000313" key="2">
    <source>
        <dbReference type="EMBL" id="GAA2629376.1"/>
    </source>
</evidence>
<evidence type="ECO:0000259" key="1">
    <source>
        <dbReference type="Pfam" id="PF14062"/>
    </source>
</evidence>